<dbReference type="CDD" id="cd00609">
    <property type="entry name" value="AAT_like"/>
    <property type="match status" value="1"/>
</dbReference>
<dbReference type="GO" id="GO:0004400">
    <property type="term" value="F:histidinol-phosphate transaminase activity"/>
    <property type="evidence" value="ECO:0007669"/>
    <property type="project" value="InterPro"/>
</dbReference>
<name>A0A381MYZ3_9ZZZZ</name>
<organism evidence="6">
    <name type="scientific">marine metagenome</name>
    <dbReference type="NCBI Taxonomy" id="408172"/>
    <lineage>
        <taxon>unclassified sequences</taxon>
        <taxon>metagenomes</taxon>
        <taxon>ecological metagenomes</taxon>
    </lineage>
</organism>
<dbReference type="InterPro" id="IPR004839">
    <property type="entry name" value="Aminotransferase_I/II_large"/>
</dbReference>
<dbReference type="HAMAP" id="MF_01023">
    <property type="entry name" value="HisC_aminotrans_2"/>
    <property type="match status" value="1"/>
</dbReference>
<dbReference type="PANTHER" id="PTHR43643:SF3">
    <property type="entry name" value="HISTIDINOL-PHOSPHATE AMINOTRANSFERASE"/>
    <property type="match status" value="1"/>
</dbReference>
<dbReference type="AlphaFoldDB" id="A0A381MYZ3"/>
<keyword evidence="2" id="KW-0032">Aminotransferase</keyword>
<dbReference type="Gene3D" id="3.40.640.10">
    <property type="entry name" value="Type I PLP-dependent aspartate aminotransferase-like (Major domain)"/>
    <property type="match status" value="1"/>
</dbReference>
<dbReference type="Gene3D" id="3.90.1150.10">
    <property type="entry name" value="Aspartate Aminotransferase, domain 1"/>
    <property type="match status" value="1"/>
</dbReference>
<dbReference type="InterPro" id="IPR005861">
    <property type="entry name" value="HisP_aminotrans"/>
</dbReference>
<evidence type="ECO:0000313" key="6">
    <source>
        <dbReference type="EMBL" id="SUZ47475.1"/>
    </source>
</evidence>
<dbReference type="EMBL" id="UINC01000018">
    <property type="protein sequence ID" value="SUZ47475.1"/>
    <property type="molecule type" value="Genomic_DNA"/>
</dbReference>
<feature type="non-terminal residue" evidence="6">
    <location>
        <position position="1"/>
    </location>
</feature>
<dbReference type="InterPro" id="IPR015422">
    <property type="entry name" value="PyrdxlP-dep_Trfase_small"/>
</dbReference>
<evidence type="ECO:0000256" key="1">
    <source>
        <dbReference type="ARBA" id="ARBA00001933"/>
    </source>
</evidence>
<dbReference type="NCBIfam" id="TIGR01141">
    <property type="entry name" value="hisC"/>
    <property type="match status" value="1"/>
</dbReference>
<evidence type="ECO:0000256" key="4">
    <source>
        <dbReference type="ARBA" id="ARBA00022898"/>
    </source>
</evidence>
<dbReference type="Pfam" id="PF00155">
    <property type="entry name" value="Aminotran_1_2"/>
    <property type="match status" value="1"/>
</dbReference>
<dbReference type="InterPro" id="IPR015421">
    <property type="entry name" value="PyrdxlP-dep_Trfase_major"/>
</dbReference>
<accession>A0A381MYZ3</accession>
<proteinExistence type="inferred from homology"/>
<dbReference type="PROSITE" id="PS00599">
    <property type="entry name" value="AA_TRANSFER_CLASS_2"/>
    <property type="match status" value="1"/>
</dbReference>
<gene>
    <name evidence="6" type="ORF">METZ01_LOCUS329</name>
</gene>
<keyword evidence="3" id="KW-0808">Transferase</keyword>
<sequence>VDLELKDLINSGIKGLTPYEPGKPIEDLEREYGIKNAIKLASNESPLGPSPKVLEVLKEVISGIHRYPDGNGSRLKEALSTRHSISTDMLTLGNGSNDIIEFVARCFLTPNDNAVYSKHAFAVYPLVTQSLGAQGVEVEAKDWGHDLQAMLDAINDKTKVVFIANPNNPTGTFLERNEIIRFLEKIPSEVIVLLDQAYFDYSNYEMEDVPFSLVNNFPNLIISRTFSKAYGLAGLRVGFSVTSSSLADYLNRVRQPFNVNSIALSAAEVALDDTEHLEKCLKLNKQEKERFYKFFESHQYHFIKSFANFISFDCKGSSNKVFNSLLPKGVITRSMEIYKMPNHLRVTIGLPEENSVFMESLTSLNES</sequence>
<protein>
    <recommendedName>
        <fullName evidence="5">Aminotransferase class I/classII large domain-containing protein</fullName>
    </recommendedName>
</protein>
<dbReference type="GO" id="GO:0000105">
    <property type="term" value="P:L-histidine biosynthetic process"/>
    <property type="evidence" value="ECO:0007669"/>
    <property type="project" value="InterPro"/>
</dbReference>
<evidence type="ECO:0000256" key="2">
    <source>
        <dbReference type="ARBA" id="ARBA00022576"/>
    </source>
</evidence>
<evidence type="ECO:0000256" key="3">
    <source>
        <dbReference type="ARBA" id="ARBA00022679"/>
    </source>
</evidence>
<dbReference type="GO" id="GO:0030170">
    <property type="term" value="F:pyridoxal phosphate binding"/>
    <property type="evidence" value="ECO:0007669"/>
    <property type="project" value="InterPro"/>
</dbReference>
<reference evidence="6" key="1">
    <citation type="submission" date="2018-05" db="EMBL/GenBank/DDBJ databases">
        <authorList>
            <person name="Lanie J.A."/>
            <person name="Ng W.-L."/>
            <person name="Kazmierczak K.M."/>
            <person name="Andrzejewski T.M."/>
            <person name="Davidsen T.M."/>
            <person name="Wayne K.J."/>
            <person name="Tettelin H."/>
            <person name="Glass J.I."/>
            <person name="Rusch D."/>
            <person name="Podicherti R."/>
            <person name="Tsui H.-C.T."/>
            <person name="Winkler M.E."/>
        </authorList>
    </citation>
    <scope>NUCLEOTIDE SEQUENCE</scope>
</reference>
<dbReference type="PANTHER" id="PTHR43643">
    <property type="entry name" value="HISTIDINOL-PHOSPHATE AMINOTRANSFERASE 2"/>
    <property type="match status" value="1"/>
</dbReference>
<comment type="cofactor">
    <cofactor evidence="1">
        <name>pyridoxal 5'-phosphate</name>
        <dbReference type="ChEBI" id="CHEBI:597326"/>
    </cofactor>
</comment>
<keyword evidence="4" id="KW-0663">Pyridoxal phosphate</keyword>
<evidence type="ECO:0000259" key="5">
    <source>
        <dbReference type="Pfam" id="PF00155"/>
    </source>
</evidence>
<feature type="domain" description="Aminotransferase class I/classII large" evidence="5">
    <location>
        <begin position="36"/>
        <end position="354"/>
    </location>
</feature>
<dbReference type="InterPro" id="IPR050106">
    <property type="entry name" value="HistidinolP_aminotransfase"/>
</dbReference>
<dbReference type="SUPFAM" id="SSF53383">
    <property type="entry name" value="PLP-dependent transferases"/>
    <property type="match status" value="1"/>
</dbReference>
<dbReference type="InterPro" id="IPR015424">
    <property type="entry name" value="PyrdxlP-dep_Trfase"/>
</dbReference>
<dbReference type="InterPro" id="IPR001917">
    <property type="entry name" value="Aminotrans_II_pyridoxalP_BS"/>
</dbReference>